<feature type="region of interest" description="Disordered" evidence="1">
    <location>
        <begin position="1"/>
        <end position="23"/>
    </location>
</feature>
<gene>
    <name evidence="2" type="ORF">SAMN02745824_1715</name>
</gene>
<proteinExistence type="predicted"/>
<feature type="region of interest" description="Disordered" evidence="1">
    <location>
        <begin position="44"/>
        <end position="80"/>
    </location>
</feature>
<name>A0A1N6D9F9_9SPHN</name>
<dbReference type="Proteomes" id="UP000185192">
    <property type="component" value="Unassembled WGS sequence"/>
</dbReference>
<feature type="compositionally biased region" description="Basic and acidic residues" evidence="1">
    <location>
        <begin position="49"/>
        <end position="74"/>
    </location>
</feature>
<evidence type="ECO:0000313" key="3">
    <source>
        <dbReference type="Proteomes" id="UP000185192"/>
    </source>
</evidence>
<dbReference type="EMBL" id="FSQW01000001">
    <property type="protein sequence ID" value="SIN67324.1"/>
    <property type="molecule type" value="Genomic_DNA"/>
</dbReference>
<organism evidence="2 3">
    <name type="scientific">Parasphingorhabdus marina DSM 22363</name>
    <dbReference type="NCBI Taxonomy" id="1123272"/>
    <lineage>
        <taxon>Bacteria</taxon>
        <taxon>Pseudomonadati</taxon>
        <taxon>Pseudomonadota</taxon>
        <taxon>Alphaproteobacteria</taxon>
        <taxon>Sphingomonadales</taxon>
        <taxon>Sphingomonadaceae</taxon>
        <taxon>Parasphingorhabdus</taxon>
    </lineage>
</organism>
<evidence type="ECO:0000256" key="1">
    <source>
        <dbReference type="SAM" id="MobiDB-lite"/>
    </source>
</evidence>
<sequence>MQNDLSNSSEDRPATPPDSLDLMSNLGRRSVLLGMGALAGSVAVPVQAKDQDDKENKKEANLPDRPDSPRKSKLTEAQWNGKPWIAEKQGNFDLNDRRDNQLATFKITNNLIGKKSYIVMFSRALLGPQGTGGSALYGHMGFWTWQLQVPTKEEFPDAPDGTIVQRAMYTGMILDPITYEPVDTIYNQYLDKNVKPVDSLFAESYLFYPEGGTNSVDRANFIQDDPELKKKLRPTLRWGDDIATFLDGIFQSEGPHQPRMDNSIWTSNYADVMNPGVGLVKTDYNFAGIMRAWARPWIGIGKDDDAQVLWNVKGTKMHSADDFPDLVRDNLVAKYPDRV</sequence>
<dbReference type="InterPro" id="IPR006311">
    <property type="entry name" value="TAT_signal"/>
</dbReference>
<protein>
    <submittedName>
        <fullName evidence="2">Uncharacterized protein</fullName>
    </submittedName>
</protein>
<accession>A0A1N6D9F9</accession>
<keyword evidence="3" id="KW-1185">Reference proteome</keyword>
<dbReference type="PROSITE" id="PS51318">
    <property type="entry name" value="TAT"/>
    <property type="match status" value="1"/>
</dbReference>
<dbReference type="AlphaFoldDB" id="A0A1N6D9F9"/>
<evidence type="ECO:0000313" key="2">
    <source>
        <dbReference type="EMBL" id="SIN67324.1"/>
    </source>
</evidence>
<reference evidence="3" key="1">
    <citation type="submission" date="2016-11" db="EMBL/GenBank/DDBJ databases">
        <authorList>
            <person name="Varghese N."/>
            <person name="Submissions S."/>
        </authorList>
    </citation>
    <scope>NUCLEOTIDE SEQUENCE [LARGE SCALE GENOMIC DNA]</scope>
    <source>
        <strain evidence="3">DSM 22363</strain>
    </source>
</reference>